<sequence>MSHYKFKHLPEVTLSASNIVGGAESSIPVLKQRSYTGTVFPSAIANISCAALGVDGTLEMLNAPVRSLDSHLYHACESFVAKNYDLGTAYAHLRPHPYNFVIESDVKKADQSDKKRQQDFVKQGKIGVDAPPRRVWDLHANRVVPYGVANELPLPISHAWVADQDIKREMTPINGYQWPVPIPKDANLDLIRIEMLNLGAEYIWLDVLCLRQEGEGEDPRGNPSQWEWDRREALRKVEWKVDVPAIGWLYAWTNRVVCYLSGLGLPLSFKTANDFENDRCWFNRAWTLQEAPRNPVIAGKTHDNGIIDERYMTEEMQRRCNEQLESLGQMMQGQPSLFKVLSQVQKRKSTKLVDKVTALVYLFHSQRIPIYDSGQSEEDAWTELMHVMSGWFRAEFFFLYPKPGSGIRFWRPSWHQVMEEILPEAPQTFRNLPDVRWTEEDGDSYFGPRIDACRVRGLADVSDNPRHGGLDIENRSGVECSFKIAADHSCAIDDGEYTLIGALQPTSFKIRPVIFWVVGKMEERDGKFRKISVFRMASPWEAHRLKILDIYKNRKTFLL</sequence>
<gene>
    <name evidence="1" type="ORF">IW261DRAFT_1405362</name>
</gene>
<protein>
    <recommendedName>
        <fullName evidence="3">Heterokaryon incompatibility domain-containing protein</fullName>
    </recommendedName>
</protein>
<keyword evidence="2" id="KW-1185">Reference proteome</keyword>
<evidence type="ECO:0008006" key="3">
    <source>
        <dbReference type="Google" id="ProtNLM"/>
    </source>
</evidence>
<comment type="caution">
    <text evidence="1">The sequence shown here is derived from an EMBL/GenBank/DDBJ whole genome shotgun (WGS) entry which is preliminary data.</text>
</comment>
<name>A0AA39UB32_9AGAR</name>
<organism evidence="1 2">
    <name type="scientific">Armillaria novae-zelandiae</name>
    <dbReference type="NCBI Taxonomy" id="153914"/>
    <lineage>
        <taxon>Eukaryota</taxon>
        <taxon>Fungi</taxon>
        <taxon>Dikarya</taxon>
        <taxon>Basidiomycota</taxon>
        <taxon>Agaricomycotina</taxon>
        <taxon>Agaricomycetes</taxon>
        <taxon>Agaricomycetidae</taxon>
        <taxon>Agaricales</taxon>
        <taxon>Marasmiineae</taxon>
        <taxon>Physalacriaceae</taxon>
        <taxon>Armillaria</taxon>
    </lineage>
</organism>
<evidence type="ECO:0000313" key="1">
    <source>
        <dbReference type="EMBL" id="KAK0472200.1"/>
    </source>
</evidence>
<dbReference type="Proteomes" id="UP001175227">
    <property type="component" value="Unassembled WGS sequence"/>
</dbReference>
<dbReference type="EMBL" id="JAUEPR010000043">
    <property type="protein sequence ID" value="KAK0472200.1"/>
    <property type="molecule type" value="Genomic_DNA"/>
</dbReference>
<evidence type="ECO:0000313" key="2">
    <source>
        <dbReference type="Proteomes" id="UP001175227"/>
    </source>
</evidence>
<proteinExistence type="predicted"/>
<dbReference type="AlphaFoldDB" id="A0AA39UB32"/>
<accession>A0AA39UB32</accession>
<reference evidence="1" key="1">
    <citation type="submission" date="2023-06" db="EMBL/GenBank/DDBJ databases">
        <authorList>
            <consortium name="Lawrence Berkeley National Laboratory"/>
            <person name="Ahrendt S."/>
            <person name="Sahu N."/>
            <person name="Indic B."/>
            <person name="Wong-Bajracharya J."/>
            <person name="Merenyi Z."/>
            <person name="Ke H.-M."/>
            <person name="Monk M."/>
            <person name="Kocsube S."/>
            <person name="Drula E."/>
            <person name="Lipzen A."/>
            <person name="Balint B."/>
            <person name="Henrissat B."/>
            <person name="Andreopoulos B."/>
            <person name="Martin F.M."/>
            <person name="Harder C.B."/>
            <person name="Rigling D."/>
            <person name="Ford K.L."/>
            <person name="Foster G.D."/>
            <person name="Pangilinan J."/>
            <person name="Papanicolaou A."/>
            <person name="Barry K."/>
            <person name="LaButti K."/>
            <person name="Viragh M."/>
            <person name="Koriabine M."/>
            <person name="Yan M."/>
            <person name="Riley R."/>
            <person name="Champramary S."/>
            <person name="Plett K.L."/>
            <person name="Tsai I.J."/>
            <person name="Slot J."/>
            <person name="Sipos G."/>
            <person name="Plett J."/>
            <person name="Nagy L.G."/>
            <person name="Grigoriev I.V."/>
        </authorList>
    </citation>
    <scope>NUCLEOTIDE SEQUENCE</scope>
    <source>
        <strain evidence="1">ICMP 16352</strain>
    </source>
</reference>